<feature type="region of interest" description="Disordered" evidence="1">
    <location>
        <begin position="118"/>
        <end position="160"/>
    </location>
</feature>
<evidence type="ECO:0000313" key="3">
    <source>
        <dbReference type="Proteomes" id="UP001586593"/>
    </source>
</evidence>
<sequence length="193" mass="20243">MRSCPHETEMEQWVKPKIVYAHCSCLDEYQCLYYVHSSFLPSFLPSPNSLSPSFPGLHRRALSTAAVLNPFSTALVIASPTGVATPPPVLPDDDDDDAAAGGGAKAVFALLEQTMNLPRLDGGNRESPPSAGGSKEADGTGSSKAVSAPTSRKRNAMALAVPGPNTLSLVLTALEKTKETSLVSKTTTPRCGC</sequence>
<accession>A0ABR3V1X6</accession>
<dbReference type="Proteomes" id="UP001586593">
    <property type="component" value="Unassembled WGS sequence"/>
</dbReference>
<keyword evidence="3" id="KW-1185">Reference proteome</keyword>
<evidence type="ECO:0000256" key="1">
    <source>
        <dbReference type="SAM" id="MobiDB-lite"/>
    </source>
</evidence>
<protein>
    <submittedName>
        <fullName evidence="2">Uncharacterized protein</fullName>
    </submittedName>
</protein>
<organism evidence="2 3">
    <name type="scientific">Phialemonium thermophilum</name>
    <dbReference type="NCBI Taxonomy" id="223376"/>
    <lineage>
        <taxon>Eukaryota</taxon>
        <taxon>Fungi</taxon>
        <taxon>Dikarya</taxon>
        <taxon>Ascomycota</taxon>
        <taxon>Pezizomycotina</taxon>
        <taxon>Sordariomycetes</taxon>
        <taxon>Sordariomycetidae</taxon>
        <taxon>Cephalothecales</taxon>
        <taxon>Cephalothecaceae</taxon>
        <taxon>Phialemonium</taxon>
    </lineage>
</organism>
<gene>
    <name evidence="2" type="ORF">VTK73DRAFT_5626</name>
</gene>
<reference evidence="2 3" key="1">
    <citation type="journal article" date="2024" name="Commun. Biol.">
        <title>Comparative genomic analysis of thermophilic fungi reveals convergent evolutionary adaptations and gene losses.</title>
        <authorList>
            <person name="Steindorff A.S."/>
            <person name="Aguilar-Pontes M.V."/>
            <person name="Robinson A.J."/>
            <person name="Andreopoulos B."/>
            <person name="LaButti K."/>
            <person name="Kuo A."/>
            <person name="Mondo S."/>
            <person name="Riley R."/>
            <person name="Otillar R."/>
            <person name="Haridas S."/>
            <person name="Lipzen A."/>
            <person name="Grimwood J."/>
            <person name="Schmutz J."/>
            <person name="Clum A."/>
            <person name="Reid I.D."/>
            <person name="Moisan M.C."/>
            <person name="Butler G."/>
            <person name="Nguyen T.T.M."/>
            <person name="Dewar K."/>
            <person name="Conant G."/>
            <person name="Drula E."/>
            <person name="Henrissat B."/>
            <person name="Hansel C."/>
            <person name="Singer S."/>
            <person name="Hutchinson M.I."/>
            <person name="de Vries R.P."/>
            <person name="Natvig D.O."/>
            <person name="Powell A.J."/>
            <person name="Tsang A."/>
            <person name="Grigoriev I.V."/>
        </authorList>
    </citation>
    <scope>NUCLEOTIDE SEQUENCE [LARGE SCALE GENOMIC DNA]</scope>
    <source>
        <strain evidence="2 3">ATCC 24622</strain>
    </source>
</reference>
<dbReference type="EMBL" id="JAZHXJ010003134">
    <property type="protein sequence ID" value="KAL1835466.1"/>
    <property type="molecule type" value="Genomic_DNA"/>
</dbReference>
<proteinExistence type="predicted"/>
<feature type="compositionally biased region" description="Polar residues" evidence="1">
    <location>
        <begin position="140"/>
        <end position="150"/>
    </location>
</feature>
<comment type="caution">
    <text evidence="2">The sequence shown here is derived from an EMBL/GenBank/DDBJ whole genome shotgun (WGS) entry which is preliminary data.</text>
</comment>
<evidence type="ECO:0000313" key="2">
    <source>
        <dbReference type="EMBL" id="KAL1835466.1"/>
    </source>
</evidence>
<name>A0ABR3V1X6_9PEZI</name>